<dbReference type="SUPFAM" id="SSF57903">
    <property type="entry name" value="FYVE/PHD zinc finger"/>
    <property type="match status" value="1"/>
</dbReference>
<dbReference type="GO" id="GO:0140006">
    <property type="term" value="F:histone H3 reader activity"/>
    <property type="evidence" value="ECO:0007669"/>
    <property type="project" value="UniProtKB-ARBA"/>
</dbReference>
<feature type="region of interest" description="Disordered" evidence="16">
    <location>
        <begin position="1"/>
        <end position="196"/>
    </location>
</feature>
<dbReference type="InterPro" id="IPR056987">
    <property type="entry name" value="ZMYND8_CC"/>
</dbReference>
<evidence type="ECO:0000256" key="6">
    <source>
        <dbReference type="ARBA" id="ARBA00022833"/>
    </source>
</evidence>
<dbReference type="SMART" id="SM00297">
    <property type="entry name" value="BROMO"/>
    <property type="match status" value="1"/>
</dbReference>
<keyword evidence="9" id="KW-0805">Transcription regulation</keyword>
<dbReference type="InterPro" id="IPR000313">
    <property type="entry name" value="PWWP_dom"/>
</dbReference>
<evidence type="ECO:0000256" key="7">
    <source>
        <dbReference type="ARBA" id="ARBA00022853"/>
    </source>
</evidence>
<organism evidence="20 21">
    <name type="scientific">Folsomia candida</name>
    <name type="common">Springtail</name>
    <dbReference type="NCBI Taxonomy" id="158441"/>
    <lineage>
        <taxon>Eukaryota</taxon>
        <taxon>Metazoa</taxon>
        <taxon>Ecdysozoa</taxon>
        <taxon>Arthropoda</taxon>
        <taxon>Hexapoda</taxon>
        <taxon>Collembola</taxon>
        <taxon>Entomobryomorpha</taxon>
        <taxon>Isotomoidea</taxon>
        <taxon>Isotomidae</taxon>
        <taxon>Proisotominae</taxon>
        <taxon>Folsomia</taxon>
    </lineage>
</organism>
<dbReference type="PANTHER" id="PTHR46453:SF5">
    <property type="entry name" value="PROTEIN KINASE C-BINDING PROTEIN 1 ISOFORM X1"/>
    <property type="match status" value="1"/>
</dbReference>
<dbReference type="OMA" id="ISEIDAC"/>
<dbReference type="SUPFAM" id="SSF47370">
    <property type="entry name" value="Bromodomain"/>
    <property type="match status" value="1"/>
</dbReference>
<feature type="region of interest" description="Disordered" evidence="16">
    <location>
        <begin position="778"/>
        <end position="802"/>
    </location>
</feature>
<evidence type="ECO:0000256" key="11">
    <source>
        <dbReference type="ARBA" id="ARBA00023163"/>
    </source>
</evidence>
<name>A0A226E2D8_FOLCA</name>
<keyword evidence="3" id="KW-0158">Chromosome</keyword>
<dbReference type="GO" id="GO:0003714">
    <property type="term" value="F:transcription corepressor activity"/>
    <property type="evidence" value="ECO:0007669"/>
    <property type="project" value="TreeGrafter"/>
</dbReference>
<evidence type="ECO:0000259" key="19">
    <source>
        <dbReference type="PROSITE" id="PS50865"/>
    </source>
</evidence>
<keyword evidence="8" id="KW-0007">Acetylation</keyword>
<protein>
    <submittedName>
        <fullName evidence="20">Protein kinase C-binding protein 1</fullName>
    </submittedName>
</protein>
<feature type="compositionally biased region" description="Polar residues" evidence="16">
    <location>
        <begin position="512"/>
        <end position="526"/>
    </location>
</feature>
<dbReference type="OrthoDB" id="298344at2759"/>
<keyword evidence="20" id="KW-0418">Kinase</keyword>
<evidence type="ECO:0000259" key="18">
    <source>
        <dbReference type="PROSITE" id="PS50812"/>
    </source>
</evidence>
<dbReference type="InterPro" id="IPR013083">
    <property type="entry name" value="Znf_RING/FYVE/PHD"/>
</dbReference>
<evidence type="ECO:0000313" key="21">
    <source>
        <dbReference type="Proteomes" id="UP000198287"/>
    </source>
</evidence>
<dbReference type="PROSITE" id="PS00633">
    <property type="entry name" value="BROMODOMAIN_1"/>
    <property type="match status" value="1"/>
</dbReference>
<feature type="domain" description="PWWP" evidence="18">
    <location>
        <begin position="400"/>
        <end position="450"/>
    </location>
</feature>
<dbReference type="Pfam" id="PF23460">
    <property type="entry name" value="ZMYND8_CC"/>
    <property type="match status" value="1"/>
</dbReference>
<keyword evidence="15" id="KW-0175">Coiled coil</keyword>
<evidence type="ECO:0000256" key="15">
    <source>
        <dbReference type="SAM" id="Coils"/>
    </source>
</evidence>
<evidence type="ECO:0000256" key="10">
    <source>
        <dbReference type="ARBA" id="ARBA00023117"/>
    </source>
</evidence>
<keyword evidence="10 13" id="KW-0103">Bromodomain</keyword>
<keyword evidence="6" id="KW-0862">Zinc</keyword>
<dbReference type="SUPFAM" id="SSF63748">
    <property type="entry name" value="Tudor/PWWP/MBT"/>
    <property type="match status" value="1"/>
</dbReference>
<evidence type="ECO:0000256" key="12">
    <source>
        <dbReference type="ARBA" id="ARBA00023242"/>
    </source>
</evidence>
<keyword evidence="20" id="KW-0808">Transferase</keyword>
<dbReference type="InterPro" id="IPR018359">
    <property type="entry name" value="Bromodomain_CS"/>
</dbReference>
<evidence type="ECO:0000256" key="2">
    <source>
        <dbReference type="ARBA" id="ARBA00004286"/>
    </source>
</evidence>
<dbReference type="Pfam" id="PF00855">
    <property type="entry name" value="PWWP"/>
    <property type="match status" value="1"/>
</dbReference>
<accession>A0A226E2D8</accession>
<dbReference type="GO" id="GO:0016301">
    <property type="term" value="F:kinase activity"/>
    <property type="evidence" value="ECO:0007669"/>
    <property type="project" value="UniProtKB-KW"/>
</dbReference>
<feature type="compositionally biased region" description="Basic and acidic residues" evidence="16">
    <location>
        <begin position="589"/>
        <end position="603"/>
    </location>
</feature>
<dbReference type="SUPFAM" id="SSF144232">
    <property type="entry name" value="HIT/MYND zinc finger-like"/>
    <property type="match status" value="1"/>
</dbReference>
<dbReference type="GO" id="GO:0008270">
    <property type="term" value="F:zinc ion binding"/>
    <property type="evidence" value="ECO:0007669"/>
    <property type="project" value="UniProtKB-KW"/>
</dbReference>
<feature type="domain" description="Bromo" evidence="17">
    <location>
        <begin position="288"/>
        <end position="358"/>
    </location>
</feature>
<evidence type="ECO:0000256" key="9">
    <source>
        <dbReference type="ARBA" id="ARBA00023015"/>
    </source>
</evidence>
<feature type="region of interest" description="Disordered" evidence="16">
    <location>
        <begin position="571"/>
        <end position="719"/>
    </location>
</feature>
<dbReference type="InterPro" id="IPR011011">
    <property type="entry name" value="Znf_FYVE_PHD"/>
</dbReference>
<evidence type="ECO:0000256" key="5">
    <source>
        <dbReference type="ARBA" id="ARBA00022771"/>
    </source>
</evidence>
<evidence type="ECO:0000256" key="16">
    <source>
        <dbReference type="SAM" id="MobiDB-lite"/>
    </source>
</evidence>
<comment type="subcellular location">
    <subcellularLocation>
        <location evidence="2">Chromosome</location>
    </subcellularLocation>
    <subcellularLocation>
        <location evidence="1">Nucleus</location>
    </subcellularLocation>
</comment>
<evidence type="ECO:0000313" key="20">
    <source>
        <dbReference type="EMBL" id="OXA51902.1"/>
    </source>
</evidence>
<feature type="compositionally biased region" description="Acidic residues" evidence="16">
    <location>
        <begin position="604"/>
        <end position="616"/>
    </location>
</feature>
<dbReference type="STRING" id="158441.A0A226E2D8"/>
<dbReference type="SMART" id="SM00293">
    <property type="entry name" value="PWWP"/>
    <property type="match status" value="1"/>
</dbReference>
<dbReference type="PROSITE" id="PS01360">
    <property type="entry name" value="ZF_MYND_1"/>
    <property type="match status" value="1"/>
</dbReference>
<dbReference type="PRINTS" id="PR00503">
    <property type="entry name" value="BROMODOMAIN"/>
</dbReference>
<dbReference type="InterPro" id="IPR001487">
    <property type="entry name" value="Bromodomain"/>
</dbReference>
<feature type="region of interest" description="Disordered" evidence="16">
    <location>
        <begin position="733"/>
        <end position="764"/>
    </location>
</feature>
<evidence type="ECO:0000256" key="3">
    <source>
        <dbReference type="ARBA" id="ARBA00022454"/>
    </source>
</evidence>
<dbReference type="InterPro" id="IPR036427">
    <property type="entry name" value="Bromodomain-like_sf"/>
</dbReference>
<evidence type="ECO:0000256" key="14">
    <source>
        <dbReference type="PROSITE-ProRule" id="PRU00134"/>
    </source>
</evidence>
<dbReference type="Pfam" id="PF00439">
    <property type="entry name" value="Bromodomain"/>
    <property type="match status" value="1"/>
</dbReference>
<evidence type="ECO:0000256" key="8">
    <source>
        <dbReference type="ARBA" id="ARBA00022990"/>
    </source>
</evidence>
<dbReference type="PROSITE" id="PS50865">
    <property type="entry name" value="ZF_MYND_2"/>
    <property type="match status" value="1"/>
</dbReference>
<evidence type="ECO:0000256" key="4">
    <source>
        <dbReference type="ARBA" id="ARBA00022723"/>
    </source>
</evidence>
<dbReference type="InterPro" id="IPR001965">
    <property type="entry name" value="Znf_PHD"/>
</dbReference>
<gene>
    <name evidence="20" type="ORF">Fcan01_13089</name>
</gene>
<feature type="compositionally biased region" description="Basic and acidic residues" evidence="16">
    <location>
        <begin position="1"/>
        <end position="32"/>
    </location>
</feature>
<sequence>MDAAGDQEHQDGDEEMPHLDEEVQDDGEHGAEDLDEQYADEQQEDGELVTREDDEGEEDHIEEEEEEGQEDAVEYEEHGGEDELAEGGEEEAVEGDEEHLADDDDDNEDDEVEIPPPKFSPLHNEPQVGEEEEHDDEHADETQGKELEEESTINNNNQDEHEQSDVGGAKRKRSASHSADEGPKRKQVRSSGSVSGKHDTYCWVCHKEGVQAFCKICPRSYHSKCMHVPEDSVKGSQPSSESSSKACICPECAVVMNAENLETRSETMKKLTVDQLITMLKYACERMKTTPGAEPFFYPVDPAEAVDYFKYVVYPMDLTTLENNVKKRQYGSTEAFLADTQWLVHNSVVFNSATSPFTAIAKKILKVCRQEIQDIETCPECYVNAHNKPEVWFVEACKRPHILVWAKLKGFPFWPAKAMKVKDEMIDVRFFGAHDRAWVVRKDCFLYSEDNPSPAPPKRNAGLLVAIEELNAHVEKLKEHHGPVIFQVARTPIGSQLSLEQIRQMLPEYKPDNSSPRNVPAMQQQPPAIKKSPMTIRISSLKTNPTIVTNSVMEESVGMSKSSKIRKVAVADNGGGKQVPDSRQVCSPQHEEKEVEDMKHEEELSSEEMEEEETELENVKQPATTTKPKPSGILATALAGRPTTRRSSRSETTSPVTAPVAAGDQKMLRAVLKPAENESGDESSKEQRDSTPPPPKSFLKSLGLMKASDVKKKPPVVTQLGKLLHPSEVFVKEEAEEDDDYETPTPAGAAAGGFGGPSSRKPSELVNQGMRFNLSKDISISPVGDDSGEDNSSSSSHPHQPRRMIQGHNARLVPGLIPQNAQMMGGRPRQMYNVNGGGGIQQRFQQQHGQQQQRLLMRPRPGVQMRPGMRINGPRPQNMQNMQMQMKPQGQNKPKDVSSTMLIDSSSLQSQSGFTSSVQLNQVQSMQGAITLPGGTITLTPLQSSVIGVPITDGTLNGGQVVVKQNLTSAANGLPISAVLTTHDGTQSLLKSNNKPNPQRRNLMNQVPSTVGHLVQNLQKTLVEQTKITMEQIVMEMLEKANTSGGGAESKALKDENEKLKKQLMEHKHNQESMVREVKEALVADKKRSLVELRKQLEGEKNKAVEETKKKQWCARCGREAQFYCCWNTSYCGYPCQEEHWIAHHMNNCSQASGGGSRQ</sequence>
<dbReference type="FunFam" id="6.10.140.2220:FF:000002">
    <property type="entry name" value="Protein kinase C-binding protein 1 isoform C"/>
    <property type="match status" value="1"/>
</dbReference>
<feature type="domain" description="MYND-type" evidence="19">
    <location>
        <begin position="1114"/>
        <end position="1149"/>
    </location>
</feature>
<dbReference type="Gene3D" id="2.30.30.140">
    <property type="match status" value="1"/>
</dbReference>
<feature type="region of interest" description="Disordered" evidence="16">
    <location>
        <begin position="509"/>
        <end position="529"/>
    </location>
</feature>
<dbReference type="Gene3D" id="1.20.920.10">
    <property type="entry name" value="Bromodomain-like"/>
    <property type="match status" value="1"/>
</dbReference>
<feature type="coiled-coil region" evidence="15">
    <location>
        <begin position="1050"/>
        <end position="1110"/>
    </location>
</feature>
<dbReference type="GO" id="GO:0005694">
    <property type="term" value="C:chromosome"/>
    <property type="evidence" value="ECO:0007669"/>
    <property type="project" value="UniProtKB-SubCell"/>
</dbReference>
<dbReference type="GO" id="GO:0005737">
    <property type="term" value="C:cytoplasm"/>
    <property type="evidence" value="ECO:0007669"/>
    <property type="project" value="TreeGrafter"/>
</dbReference>
<dbReference type="InterPro" id="IPR002893">
    <property type="entry name" value="Znf_MYND"/>
</dbReference>
<comment type="caution">
    <text evidence="20">The sequence shown here is derived from an EMBL/GenBank/DDBJ whole genome shotgun (WGS) entry which is preliminary data.</text>
</comment>
<proteinExistence type="predicted"/>
<dbReference type="InterPro" id="IPR057053">
    <property type="entry name" value="MYND_ZMYND11_ZMYD8"/>
</dbReference>
<keyword evidence="4" id="KW-0479">Metal-binding</keyword>
<dbReference type="Proteomes" id="UP000198287">
    <property type="component" value="Unassembled WGS sequence"/>
</dbReference>
<keyword evidence="12" id="KW-0539">Nucleus</keyword>
<dbReference type="PANTHER" id="PTHR46453">
    <property type="entry name" value="PROTEIN KINASE C-BINDING PROTEIN 1"/>
    <property type="match status" value="1"/>
</dbReference>
<dbReference type="GO" id="GO:0005634">
    <property type="term" value="C:nucleus"/>
    <property type="evidence" value="ECO:0007669"/>
    <property type="project" value="UniProtKB-SubCell"/>
</dbReference>
<keyword evidence="5 14" id="KW-0863">Zinc-finger</keyword>
<dbReference type="PROSITE" id="PS50812">
    <property type="entry name" value="PWWP"/>
    <property type="match status" value="1"/>
</dbReference>
<dbReference type="SMART" id="SM00249">
    <property type="entry name" value="PHD"/>
    <property type="match status" value="1"/>
</dbReference>
<evidence type="ECO:0000256" key="13">
    <source>
        <dbReference type="PROSITE-ProRule" id="PRU00035"/>
    </source>
</evidence>
<dbReference type="Gene3D" id="3.30.40.10">
    <property type="entry name" value="Zinc/RING finger domain, C3HC4 (zinc finger)"/>
    <property type="match status" value="1"/>
</dbReference>
<evidence type="ECO:0000259" key="17">
    <source>
        <dbReference type="PROSITE" id="PS50014"/>
    </source>
</evidence>
<feature type="compositionally biased region" description="Basic and acidic residues" evidence="16">
    <location>
        <begin position="136"/>
        <end position="146"/>
    </location>
</feature>
<dbReference type="CDD" id="cd20160">
    <property type="entry name" value="PWWP_PRKCBP1"/>
    <property type="match status" value="1"/>
</dbReference>
<keyword evidence="21" id="KW-1185">Reference proteome</keyword>
<reference evidence="20 21" key="1">
    <citation type="submission" date="2015-12" db="EMBL/GenBank/DDBJ databases">
        <title>The genome of Folsomia candida.</title>
        <authorList>
            <person name="Faddeeva A."/>
            <person name="Derks M.F."/>
            <person name="Anvar Y."/>
            <person name="Smit S."/>
            <person name="Van Straalen N."/>
            <person name="Roelofs D."/>
        </authorList>
    </citation>
    <scope>NUCLEOTIDE SEQUENCE [LARGE SCALE GENOMIC DNA]</scope>
    <source>
        <strain evidence="20 21">VU population</strain>
        <tissue evidence="20">Whole body</tissue>
    </source>
</reference>
<dbReference type="EMBL" id="LNIX01000007">
    <property type="protein sequence ID" value="OXA51902.1"/>
    <property type="molecule type" value="Genomic_DNA"/>
</dbReference>
<dbReference type="PROSITE" id="PS50014">
    <property type="entry name" value="BROMODOMAIN_2"/>
    <property type="match status" value="1"/>
</dbReference>
<dbReference type="Pfam" id="PF24324">
    <property type="entry name" value="MYND_ZMYND11_ZMYD8"/>
    <property type="match status" value="1"/>
</dbReference>
<dbReference type="AlphaFoldDB" id="A0A226E2D8"/>
<keyword evidence="7" id="KW-0156">Chromatin regulator</keyword>
<feature type="compositionally biased region" description="Acidic residues" evidence="16">
    <location>
        <begin position="33"/>
        <end position="113"/>
    </location>
</feature>
<keyword evidence="11" id="KW-0804">Transcription</keyword>
<evidence type="ECO:0000256" key="1">
    <source>
        <dbReference type="ARBA" id="ARBA00004123"/>
    </source>
</evidence>